<dbReference type="PATRIC" id="fig|1276220.3.peg.510"/>
<dbReference type="HOGENOM" id="CLU_1843874_0_0_14"/>
<name>S5MH20_9MOLU</name>
<accession>S5MH20</accession>
<reference evidence="1 2" key="1">
    <citation type="journal article" date="2013" name="Genome Biol. Evol.">
        <title>Comparison of metabolic capacities and inference of gene content evolution in mosquito-associated Spiroplasma diminutum and S. taiwanense.</title>
        <authorList>
            <person name="Lo W.S."/>
            <person name="Ku C."/>
            <person name="Chen L.L."/>
            <person name="Chang T.H."/>
            <person name="Kuo C.H."/>
        </authorList>
    </citation>
    <scope>NUCLEOTIDE SEQUENCE [LARGE SCALE GENOMIC DNA]</scope>
    <source>
        <strain evidence="1">CT-1</strain>
    </source>
</reference>
<dbReference type="KEGG" id="stai:STAIW_v1c05040"/>
<dbReference type="AlphaFoldDB" id="S5MH20"/>
<dbReference type="Proteomes" id="UP000014984">
    <property type="component" value="Chromosome"/>
</dbReference>
<gene>
    <name evidence="1" type="ORF">STAIW_v1c05040</name>
</gene>
<evidence type="ECO:0000313" key="1">
    <source>
        <dbReference type="EMBL" id="AGR41140.1"/>
    </source>
</evidence>
<dbReference type="EMBL" id="CP005074">
    <property type="protein sequence ID" value="AGR41140.1"/>
    <property type="molecule type" value="Genomic_DNA"/>
</dbReference>
<dbReference type="RefSeq" id="WP_020834279.1">
    <property type="nucleotide sequence ID" value="NC_021846.1"/>
</dbReference>
<proteinExistence type="predicted"/>
<keyword evidence="2" id="KW-1185">Reference proteome</keyword>
<evidence type="ECO:0000313" key="2">
    <source>
        <dbReference type="Proteomes" id="UP000014984"/>
    </source>
</evidence>
<dbReference type="OrthoDB" id="393409at2"/>
<sequence>MSYLNYKNLSTYFLKNLDLIHLEEGLINNIGLNILLNQWVDYGIFKSEIQLLTSPKELAKILLWFYKKYTSGISITFNPNFTNGFDLLNWDNWNWKRENIDDMFKKKIDLWNGNDQDIFELTNKNFIPDLNKKNRYGWN</sequence>
<organism evidence="1 2">
    <name type="scientific">Spiroplasma taiwanense CT-1</name>
    <dbReference type="NCBI Taxonomy" id="1276220"/>
    <lineage>
        <taxon>Bacteria</taxon>
        <taxon>Bacillati</taxon>
        <taxon>Mycoplasmatota</taxon>
        <taxon>Mollicutes</taxon>
        <taxon>Entomoplasmatales</taxon>
        <taxon>Spiroplasmataceae</taxon>
        <taxon>Spiroplasma</taxon>
    </lineage>
</organism>
<protein>
    <submittedName>
        <fullName evidence="1">Uncharacterized protein</fullName>
    </submittedName>
</protein>